<dbReference type="GO" id="GO:0016491">
    <property type="term" value="F:oxidoreductase activity"/>
    <property type="evidence" value="ECO:0007669"/>
    <property type="project" value="UniProtKB-KW"/>
</dbReference>
<dbReference type="RefSeq" id="WP_191139145.1">
    <property type="nucleotide sequence ID" value="NZ_JACXAG020000002.1"/>
</dbReference>
<dbReference type="SUPFAM" id="SSF51735">
    <property type="entry name" value="NAD(P)-binding Rossmann-fold domains"/>
    <property type="match status" value="1"/>
</dbReference>
<dbReference type="Gene3D" id="3.40.50.720">
    <property type="entry name" value="NAD(P)-binding Rossmann-like Domain"/>
    <property type="match status" value="1"/>
</dbReference>
<evidence type="ECO:0000256" key="1">
    <source>
        <dbReference type="ARBA" id="ARBA00007637"/>
    </source>
</evidence>
<reference evidence="5" key="1">
    <citation type="submission" date="2020-09" db="EMBL/GenBank/DDBJ databases">
        <title>A novel bacterium of genus Hazenella, isolated from South China Sea.</title>
        <authorList>
            <person name="Huang H."/>
            <person name="Mo K."/>
            <person name="Hu Y."/>
        </authorList>
    </citation>
    <scope>NUCLEOTIDE SEQUENCE</scope>
    <source>
        <strain evidence="5">IB182357</strain>
    </source>
</reference>
<dbReference type="Pfam" id="PF01370">
    <property type="entry name" value="Epimerase"/>
    <property type="match status" value="1"/>
</dbReference>
<organism evidence="5 6">
    <name type="scientific">Polycladospora coralii</name>
    <dbReference type="NCBI Taxonomy" id="2771432"/>
    <lineage>
        <taxon>Bacteria</taxon>
        <taxon>Bacillati</taxon>
        <taxon>Bacillota</taxon>
        <taxon>Bacilli</taxon>
        <taxon>Bacillales</taxon>
        <taxon>Thermoactinomycetaceae</taxon>
        <taxon>Polycladospora</taxon>
    </lineage>
</organism>
<protein>
    <submittedName>
        <fullName evidence="5">NAD(P)-dependent oxidoreductase</fullName>
    </submittedName>
</protein>
<keyword evidence="6" id="KW-1185">Reference proteome</keyword>
<evidence type="ECO:0000313" key="6">
    <source>
        <dbReference type="Proteomes" id="UP000661691"/>
    </source>
</evidence>
<comment type="caution">
    <text evidence="5">The sequence shown here is derived from an EMBL/GenBank/DDBJ whole genome shotgun (WGS) entry which is preliminary data.</text>
</comment>
<evidence type="ECO:0000313" key="5">
    <source>
        <dbReference type="EMBL" id="MBD1370953.1"/>
    </source>
</evidence>
<sequence length="251" mass="27703">MSKILITGAAGKIGRNLSRSLKANTEHVFRLADLNTTELNHLKDVTSDLVDLNVADLSACKKACEGVDIVIHLAGDPSPDADFYHSLLENNIKGTYNIFRAAKDNQVSKVIVASSAQVVEGHPLDYQSNSHSPIRPKNMYGVSKSFAEAVASYFAYSEGMQAIAIRIAAYDDFKSSKEPMSARDMSAYISPEDFNHLIIQTLNAKHLPPFCILNGVSNNRFKRLSLEETKELVGYNPQSDAFELCQIELFD</sequence>
<evidence type="ECO:0000259" key="4">
    <source>
        <dbReference type="Pfam" id="PF01370"/>
    </source>
</evidence>
<accession>A0A926NCK9</accession>
<gene>
    <name evidence="5" type="ORF">IC620_01070</name>
</gene>
<comment type="similarity">
    <text evidence="1">Belongs to the NAD(P)-dependent epimerase/dehydratase family.</text>
</comment>
<dbReference type="Proteomes" id="UP000661691">
    <property type="component" value="Unassembled WGS sequence"/>
</dbReference>
<dbReference type="InterPro" id="IPR001509">
    <property type="entry name" value="Epimerase_deHydtase"/>
</dbReference>
<dbReference type="InterPro" id="IPR036291">
    <property type="entry name" value="NAD(P)-bd_dom_sf"/>
</dbReference>
<dbReference type="AlphaFoldDB" id="A0A926NCK9"/>
<dbReference type="PANTHER" id="PTHR43103">
    <property type="entry name" value="NUCLEOSIDE-DIPHOSPHATE-SUGAR EPIMERASE"/>
    <property type="match status" value="1"/>
</dbReference>
<dbReference type="PANTHER" id="PTHR43103:SF5">
    <property type="entry name" value="4-EPIMERASE, PUTATIVE (AFU_ORTHOLOGUE AFUA_7G00360)-RELATED"/>
    <property type="match status" value="1"/>
</dbReference>
<keyword evidence="2" id="KW-0560">Oxidoreductase</keyword>
<feature type="domain" description="NAD-dependent epimerase/dehydratase" evidence="4">
    <location>
        <begin position="4"/>
        <end position="167"/>
    </location>
</feature>
<proteinExistence type="inferred from homology"/>
<evidence type="ECO:0000256" key="3">
    <source>
        <dbReference type="ARBA" id="ARBA00023027"/>
    </source>
</evidence>
<evidence type="ECO:0000256" key="2">
    <source>
        <dbReference type="ARBA" id="ARBA00023002"/>
    </source>
</evidence>
<name>A0A926NCK9_9BACL</name>
<dbReference type="EMBL" id="JACXAH010000002">
    <property type="protein sequence ID" value="MBD1370953.1"/>
    <property type="molecule type" value="Genomic_DNA"/>
</dbReference>
<keyword evidence="3" id="KW-0520">NAD</keyword>